<dbReference type="PIRSF" id="PIRSF038980">
    <property type="entry name" value="A2M_bac"/>
    <property type="match status" value="1"/>
</dbReference>
<dbReference type="InterPro" id="IPR021868">
    <property type="entry name" value="Alpha_2_Macroglob_MG3"/>
</dbReference>
<dbReference type="InterPro" id="IPR008930">
    <property type="entry name" value="Terpenoid_cyclase/PrenylTrfase"/>
</dbReference>
<dbReference type="Pfam" id="PF00207">
    <property type="entry name" value="A2M"/>
    <property type="match status" value="1"/>
</dbReference>
<dbReference type="InterPro" id="IPR051802">
    <property type="entry name" value="YfhM-like"/>
</dbReference>
<dbReference type="Pfam" id="PF07703">
    <property type="entry name" value="A2M_BRD"/>
    <property type="match status" value="1"/>
</dbReference>
<keyword evidence="3" id="KW-0732">Signal</keyword>
<organism evidence="6 7">
    <name type="scientific">Komagataeibacter melaceti</name>
    <dbReference type="NCBI Taxonomy" id="2766577"/>
    <lineage>
        <taxon>Bacteria</taxon>
        <taxon>Pseudomonadati</taxon>
        <taxon>Pseudomonadota</taxon>
        <taxon>Alphaproteobacteria</taxon>
        <taxon>Acetobacterales</taxon>
        <taxon>Acetobacteraceae</taxon>
        <taxon>Komagataeibacter</taxon>
    </lineage>
</organism>
<evidence type="ECO:0000313" key="7">
    <source>
        <dbReference type="Proteomes" id="UP000262371"/>
    </source>
</evidence>
<evidence type="ECO:0000256" key="1">
    <source>
        <dbReference type="ARBA" id="ARBA00010556"/>
    </source>
</evidence>
<sequence>MNGWKWGTVAALLAAIVPLSYGQAQAAEDPSPFSFSRTRINAGGEHPEICLVFNGALDASRTDELAGHVTLTPATHFIPRVEDNRFCLGGLSYETAYHIAVAPGFRSAANEMLAAPLTLSAHFGERAPMVAIGGDGYVLPRDVSGNVVVQTVNMPVVRVHVYHLSQRMTQGVGMGDYPDIDVAQTTMDSGVFHALLSSRLTEVWQGTLETGGQKNRLRATAFPLGAITHDQHDGLYLITAESPTPARPSGTADGNDDLAFSAPPLAVHWISLSNIGLSATRGSDGLWATARSYATAQPMPGVKVSLVSAGQDELATTTTNVQGQAHFDAGLLRGKHGAEAVQLRASTPDDFTMLRLNRPWFDFSDLTPQATPAPSARTALLETDRGIYRPGETVQLVALLRDRSGMAVPDQPLTFVLHRPDNTEDRRFMRPGNADGGFVLPLPLGRSAQLGPWRLDVFTDPTLPPVGKVNFQVDDFRPQTISMTMTASPMVYQPDSPVQVHLSTRYLYGAPGAGLHGEGSYSVRAMSTPVPAYAGWAFGLENEAEPDIADRLDIPDADAQGNSTVSLTPAIPAGGTRPLEIRIDAGFSDPAGREVMRSLSIPVRRTHELIGLRATPPAGTDGTVAVPTDIVTIDPDGHPVATGGLHWTLSRLNQIYDWTGDSRSGWSYTVHTVDVPVDAGDTRTDGRGLAHLTQSLDAGQYRLTVSDPATGAASSTTIKVGWFTQEGSDAPDRLTVTARDARIPPNGTTQVHIAGGFAGRAQLMIATDHILSTRVLDVPAQGLDVPVTADARWGQGAYALVTLYRPLSAPHRPHDPVRAVGLAWIGVNNDRHHLSIAVHAPDKAFPRQRLNIPVDVGGATAGRPIRLTLAAVDQGVLNLTDFHQPDLFRTMFGQQGLGVDMTDNYSRLLLDNAEPGRIRAGGDAAFAQGSALSVTTARTVALFSGEVTPDAHGHGTVTLDVPDFEGQLHLMATAWTADGIGTATADTLIRDPVFPDLTLPRFLAPGDSARSLLSIVNNDGRNQAYHVALTATGALHFGTEASVTATLAPGARHDAPVTLVADHAGIVHFHAVLTVPGTSAPLAVRDWSMEIRPGHLPYTQSTSAAFAPGAKVTIGPEMLAGLAKGDVKVTAGFSAAEGLDTIGLLQALQTAMWGSSEDLAAQARPLLYLDNPALLGTGETRASVHEKVQSAIDTVLAREDGGGTIGQWRLYDGESLPEMQDYLADFLTRARAAGYDVPDAAYNLLMDQIESQQLQAGGDDDSFDRNSRAYAAYVFARAGRLRPDAIQALAADLTAARQNGNTYLLWADAAAEKAHALPLAIGHVAAALALDDMPDQAAQLFDQAESALGPARTGRPSLLDIGYWRYVRDLSGLAALAAEAHDGNRARALIRRFLSLQLAASELDGTEQTSLLDAAAALERDEPGRRVRVGNTTSADPLHLPAVFPLGEQALAQGISMENIGVRPLYRTLTVHGTPVGPVRQIGSGMVLTASAVSLSGEPVDVTHLGQNDRFIMRFDGEVADNDMHQIGLVDLLPAGWEIESVIGPENEAYKFLGHLNRPLSAVARDDRFVAVMRVNDPDAPLPDNEDDSGDGPKQPLDPHQFHAAYIVRAVTPGTFVRPETLVEDLNRPIMLARTASSTTTVTAR</sequence>
<dbReference type="Pfam" id="PF01835">
    <property type="entry name" value="MG2"/>
    <property type="match status" value="1"/>
</dbReference>
<dbReference type="InterPro" id="IPR026284">
    <property type="entry name" value="A2MG_proteobact"/>
</dbReference>
<proteinExistence type="inferred from homology"/>
<comment type="similarity">
    <text evidence="1">Belongs to the protease inhibitor I39 (alpha-2-macroglobulin) family. Bacterial alpha-2-macroglobulin subfamily.</text>
</comment>
<dbReference type="SUPFAM" id="SSF48239">
    <property type="entry name" value="Terpenoid cyclases/Protein prenyltransferases"/>
    <property type="match status" value="1"/>
</dbReference>
<dbReference type="SMART" id="SM01359">
    <property type="entry name" value="A2M_N_2"/>
    <property type="match status" value="1"/>
</dbReference>
<comment type="caution">
    <text evidence="6">The sequence shown here is derived from an EMBL/GenBank/DDBJ whole genome shotgun (WGS) entry which is preliminary data.</text>
</comment>
<evidence type="ECO:0000259" key="5">
    <source>
        <dbReference type="SMART" id="SM01360"/>
    </source>
</evidence>
<evidence type="ECO:0000259" key="4">
    <source>
        <dbReference type="SMART" id="SM01359"/>
    </source>
</evidence>
<feature type="region of interest" description="Disordered" evidence="2">
    <location>
        <begin position="1576"/>
        <end position="1599"/>
    </location>
</feature>
<dbReference type="InterPro" id="IPR002890">
    <property type="entry name" value="MG2"/>
</dbReference>
<dbReference type="Pfam" id="PF11974">
    <property type="entry name" value="bMG3"/>
    <property type="match status" value="1"/>
</dbReference>
<dbReference type="Pfam" id="PF17972">
    <property type="entry name" value="bMG5"/>
    <property type="match status" value="1"/>
</dbReference>
<accession>A0A371YZK0</accession>
<dbReference type="PANTHER" id="PTHR40094:SF1">
    <property type="entry name" value="UBIQUITIN DOMAIN-CONTAINING PROTEIN"/>
    <property type="match status" value="1"/>
</dbReference>
<dbReference type="InterPro" id="IPR041462">
    <property type="entry name" value="Bact_A2M_MG6"/>
</dbReference>
<dbReference type="InterPro" id="IPR011625">
    <property type="entry name" value="A2M_N_BRD"/>
</dbReference>
<dbReference type="EMBL" id="QUWV01000083">
    <property type="protein sequence ID" value="RFD19670.1"/>
    <property type="molecule type" value="Genomic_DNA"/>
</dbReference>
<reference evidence="6 7" key="1">
    <citation type="submission" date="2018-08" db="EMBL/GenBank/DDBJ databases">
        <title>Komagataeibacter sp. AV 382.</title>
        <authorList>
            <person name="Skraban J."/>
            <person name="Trcek J."/>
        </authorList>
    </citation>
    <scope>NUCLEOTIDE SEQUENCE [LARGE SCALE GENOMIC DNA]</scope>
    <source>
        <strain evidence="6 7">AV 382</strain>
    </source>
</reference>
<feature type="domain" description="Alpha-2-macroglobulin" evidence="5">
    <location>
        <begin position="940"/>
        <end position="1029"/>
    </location>
</feature>
<feature type="signal peptide" evidence="3">
    <location>
        <begin position="1"/>
        <end position="26"/>
    </location>
</feature>
<dbReference type="InterPro" id="IPR041203">
    <property type="entry name" value="Bact_A2M_MG5"/>
</dbReference>
<dbReference type="OrthoDB" id="9767116at2"/>
<dbReference type="RefSeq" id="WP_116703244.1">
    <property type="nucleotide sequence ID" value="NZ_QUWV01000083.1"/>
</dbReference>
<dbReference type="PANTHER" id="PTHR40094">
    <property type="entry name" value="ALPHA-2-MACROGLOBULIN HOMOLOG"/>
    <property type="match status" value="1"/>
</dbReference>
<dbReference type="Proteomes" id="UP000262371">
    <property type="component" value="Unassembled WGS sequence"/>
</dbReference>
<evidence type="ECO:0000256" key="3">
    <source>
        <dbReference type="SAM" id="SignalP"/>
    </source>
</evidence>
<dbReference type="SMART" id="SM01360">
    <property type="entry name" value="A2M"/>
    <property type="match status" value="1"/>
</dbReference>
<dbReference type="GO" id="GO:0004866">
    <property type="term" value="F:endopeptidase inhibitor activity"/>
    <property type="evidence" value="ECO:0007669"/>
    <property type="project" value="InterPro"/>
</dbReference>
<name>A0A371YZK0_9PROT</name>
<dbReference type="Gene3D" id="2.60.40.1930">
    <property type="match status" value="1"/>
</dbReference>
<gene>
    <name evidence="6" type="ORF">DY926_10090</name>
</gene>
<feature type="domain" description="Alpha-2-macroglobulin bait region" evidence="4">
    <location>
        <begin position="734"/>
        <end position="879"/>
    </location>
</feature>
<evidence type="ECO:0000256" key="2">
    <source>
        <dbReference type="SAM" id="MobiDB-lite"/>
    </source>
</evidence>
<protein>
    <submittedName>
        <fullName evidence="6">Alpha-2-macroglobulin family protein</fullName>
    </submittedName>
</protein>
<feature type="chain" id="PRO_5016672076" evidence="3">
    <location>
        <begin position="27"/>
        <end position="1645"/>
    </location>
</feature>
<evidence type="ECO:0000313" key="6">
    <source>
        <dbReference type="EMBL" id="RFD19670.1"/>
    </source>
</evidence>
<dbReference type="Pfam" id="PF17962">
    <property type="entry name" value="bMG6"/>
    <property type="match status" value="1"/>
</dbReference>
<dbReference type="InterPro" id="IPR001599">
    <property type="entry name" value="Macroglobln_a2"/>
</dbReference>
<keyword evidence="7" id="KW-1185">Reference proteome</keyword>